<feature type="domain" description="Type II secretion system protein GspC N-terminal" evidence="11">
    <location>
        <begin position="74"/>
        <end position="134"/>
    </location>
</feature>
<keyword evidence="5 10" id="KW-0812">Transmembrane</keyword>
<dbReference type="EMBL" id="BMYX01000001">
    <property type="protein sequence ID" value="GGY04353.1"/>
    <property type="molecule type" value="Genomic_DNA"/>
</dbReference>
<evidence type="ECO:0000256" key="7">
    <source>
        <dbReference type="ARBA" id="ARBA00022989"/>
    </source>
</evidence>
<keyword evidence="3" id="KW-1003">Cell membrane</keyword>
<evidence type="ECO:0000256" key="8">
    <source>
        <dbReference type="ARBA" id="ARBA00023136"/>
    </source>
</evidence>
<keyword evidence="2" id="KW-0813">Transport</keyword>
<dbReference type="RefSeq" id="WP_189530510.1">
    <property type="nucleotide sequence ID" value="NZ_BMYX01000001.1"/>
</dbReference>
<keyword evidence="4" id="KW-0997">Cell inner membrane</keyword>
<keyword evidence="8 10" id="KW-0472">Membrane</keyword>
<evidence type="ECO:0000259" key="11">
    <source>
        <dbReference type="Pfam" id="PF11356"/>
    </source>
</evidence>
<dbReference type="Pfam" id="PF11356">
    <property type="entry name" value="T2SSC"/>
    <property type="match status" value="1"/>
</dbReference>
<reference evidence="12" key="1">
    <citation type="journal article" date="2014" name="Int. J. Syst. Evol. Microbiol.">
        <title>Complete genome sequence of Corynebacterium casei LMG S-19264T (=DSM 44701T), isolated from a smear-ripened cheese.</title>
        <authorList>
            <consortium name="US DOE Joint Genome Institute (JGI-PGF)"/>
            <person name="Walter F."/>
            <person name="Albersmeier A."/>
            <person name="Kalinowski J."/>
            <person name="Ruckert C."/>
        </authorList>
    </citation>
    <scope>NUCLEOTIDE SEQUENCE</scope>
    <source>
        <strain evidence="12">KCTC 32182</strain>
    </source>
</reference>
<organism evidence="12 13">
    <name type="scientific">Paludibacterium paludis</name>
    <dbReference type="NCBI Taxonomy" id="1225769"/>
    <lineage>
        <taxon>Bacteria</taxon>
        <taxon>Pseudomonadati</taxon>
        <taxon>Pseudomonadota</taxon>
        <taxon>Betaproteobacteria</taxon>
        <taxon>Neisseriales</taxon>
        <taxon>Chromobacteriaceae</taxon>
        <taxon>Paludibacterium</taxon>
    </lineage>
</organism>
<comment type="caution">
    <text evidence="12">The sequence shown here is derived from an EMBL/GenBank/DDBJ whole genome shotgun (WGS) entry which is preliminary data.</text>
</comment>
<dbReference type="Proteomes" id="UP000645257">
    <property type="component" value="Unassembled WGS sequence"/>
</dbReference>
<dbReference type="GO" id="GO:0005886">
    <property type="term" value="C:plasma membrane"/>
    <property type="evidence" value="ECO:0007669"/>
    <property type="project" value="UniProtKB-SubCell"/>
</dbReference>
<protein>
    <recommendedName>
        <fullName evidence="11">Type II secretion system protein GspC N-terminal domain-containing protein</fullName>
    </recommendedName>
</protein>
<dbReference type="AlphaFoldDB" id="A0A918U7R4"/>
<gene>
    <name evidence="12" type="ORF">GCM10011289_03580</name>
</gene>
<sequence>MISLKRGGAAPSCAWPIHLAGLLAVAGALVFWGVRLAGLRAAPPVARAPAPVTAPATDADGERIAAWLGPGEVRLNVSVLGLARQGGRAIALLSVNDGPPKPYAAGDTLMRDVTLDAIETDGVTVSRSGKSARLPAPVPPDPLPNGIVRVP</sequence>
<evidence type="ECO:0000256" key="1">
    <source>
        <dbReference type="ARBA" id="ARBA00004533"/>
    </source>
</evidence>
<keyword evidence="13" id="KW-1185">Reference proteome</keyword>
<evidence type="ECO:0000256" key="3">
    <source>
        <dbReference type="ARBA" id="ARBA00022475"/>
    </source>
</evidence>
<keyword evidence="7 10" id="KW-1133">Transmembrane helix</keyword>
<evidence type="ECO:0000256" key="4">
    <source>
        <dbReference type="ARBA" id="ARBA00022519"/>
    </source>
</evidence>
<feature type="transmembrane region" description="Helical" evidence="10">
    <location>
        <begin position="15"/>
        <end position="34"/>
    </location>
</feature>
<dbReference type="Gene3D" id="2.30.30.830">
    <property type="match status" value="1"/>
</dbReference>
<evidence type="ECO:0000256" key="9">
    <source>
        <dbReference type="SAM" id="MobiDB-lite"/>
    </source>
</evidence>
<keyword evidence="6" id="KW-0653">Protein transport</keyword>
<proteinExistence type="predicted"/>
<comment type="subcellular location">
    <subcellularLocation>
        <location evidence="1">Cell inner membrane</location>
    </subcellularLocation>
</comment>
<dbReference type="GO" id="GO:0015031">
    <property type="term" value="P:protein transport"/>
    <property type="evidence" value="ECO:0007669"/>
    <property type="project" value="UniProtKB-KW"/>
</dbReference>
<name>A0A918U7R4_9NEIS</name>
<evidence type="ECO:0000256" key="5">
    <source>
        <dbReference type="ARBA" id="ARBA00022692"/>
    </source>
</evidence>
<evidence type="ECO:0000256" key="10">
    <source>
        <dbReference type="SAM" id="Phobius"/>
    </source>
</evidence>
<accession>A0A918U7R4</accession>
<feature type="region of interest" description="Disordered" evidence="9">
    <location>
        <begin position="126"/>
        <end position="151"/>
    </location>
</feature>
<evidence type="ECO:0000256" key="2">
    <source>
        <dbReference type="ARBA" id="ARBA00022448"/>
    </source>
</evidence>
<reference evidence="12" key="2">
    <citation type="submission" date="2020-09" db="EMBL/GenBank/DDBJ databases">
        <authorList>
            <person name="Sun Q."/>
            <person name="Kim S."/>
        </authorList>
    </citation>
    <scope>NUCLEOTIDE SEQUENCE</scope>
    <source>
        <strain evidence="12">KCTC 32182</strain>
    </source>
</reference>
<evidence type="ECO:0000256" key="6">
    <source>
        <dbReference type="ARBA" id="ARBA00022927"/>
    </source>
</evidence>
<evidence type="ECO:0000313" key="12">
    <source>
        <dbReference type="EMBL" id="GGY04353.1"/>
    </source>
</evidence>
<dbReference type="InterPro" id="IPR024961">
    <property type="entry name" value="T2SS_GspC_N"/>
</dbReference>
<evidence type="ECO:0000313" key="13">
    <source>
        <dbReference type="Proteomes" id="UP000645257"/>
    </source>
</evidence>